<evidence type="ECO:0000313" key="1">
    <source>
        <dbReference type="EMBL" id="KLJ06133.1"/>
    </source>
</evidence>
<organism evidence="1 2">
    <name type="scientific">Blastomyces silverae</name>
    <dbReference type="NCBI Taxonomy" id="2060906"/>
    <lineage>
        <taxon>Eukaryota</taxon>
        <taxon>Fungi</taxon>
        <taxon>Dikarya</taxon>
        <taxon>Ascomycota</taxon>
        <taxon>Pezizomycotina</taxon>
        <taxon>Eurotiomycetes</taxon>
        <taxon>Eurotiomycetidae</taxon>
        <taxon>Onygenales</taxon>
        <taxon>Ajellomycetaceae</taxon>
        <taxon>Blastomyces</taxon>
    </lineage>
</organism>
<accession>A0A0H1B4X3</accession>
<sequence>MESFKSKSLRKLFAANHGTPKCRELPVETLAPLRNSAALLSHPRSGTLAVDWSIGGTHLRLYWNWAWGWTRIKHKYPEEQPYKTFMITQFSKSGEEVENVFDIENSGDSGTPVTHYYCAPFG</sequence>
<comment type="caution">
    <text evidence="1">The sequence shown here is derived from an EMBL/GenBank/DDBJ whole genome shotgun (WGS) entry which is preliminary data.</text>
</comment>
<evidence type="ECO:0000313" key="2">
    <source>
        <dbReference type="Proteomes" id="UP000053573"/>
    </source>
</evidence>
<dbReference type="Proteomes" id="UP000053573">
    <property type="component" value="Unassembled WGS sequence"/>
</dbReference>
<dbReference type="AlphaFoldDB" id="A0A0H1B4X3"/>
<proteinExistence type="predicted"/>
<keyword evidence="2" id="KW-1185">Reference proteome</keyword>
<feature type="non-terminal residue" evidence="1">
    <location>
        <position position="122"/>
    </location>
</feature>
<name>A0A0H1B4X3_9EURO</name>
<protein>
    <submittedName>
        <fullName evidence="1">Uncharacterized protein</fullName>
    </submittedName>
</protein>
<reference evidence="2" key="1">
    <citation type="journal article" date="2015" name="PLoS Genet.">
        <title>The dynamic genome and transcriptome of the human fungal pathogen Blastomyces and close relative Emmonsia.</title>
        <authorList>
            <person name="Munoz J.F."/>
            <person name="Gauthier G.M."/>
            <person name="Desjardins C.A."/>
            <person name="Gallo J.E."/>
            <person name="Holder J."/>
            <person name="Sullivan T.D."/>
            <person name="Marty A.J."/>
            <person name="Carmen J.C."/>
            <person name="Chen Z."/>
            <person name="Ding L."/>
            <person name="Gujja S."/>
            <person name="Magrini V."/>
            <person name="Misas E."/>
            <person name="Mitreva M."/>
            <person name="Priest M."/>
            <person name="Saif S."/>
            <person name="Whiston E.A."/>
            <person name="Young S."/>
            <person name="Zeng Q."/>
            <person name="Goldman W.E."/>
            <person name="Mardis E.R."/>
            <person name="Taylor J.W."/>
            <person name="McEwen J.G."/>
            <person name="Clay O.K."/>
            <person name="Klein B.S."/>
            <person name="Cuomo C.A."/>
        </authorList>
    </citation>
    <scope>NUCLEOTIDE SEQUENCE [LARGE SCALE GENOMIC DNA]</scope>
    <source>
        <strain evidence="2">UAMH 139</strain>
    </source>
</reference>
<gene>
    <name evidence="1" type="ORF">EMPG_10440</name>
</gene>
<dbReference type="EMBL" id="LDEV01003288">
    <property type="protein sequence ID" value="KLJ06133.1"/>
    <property type="molecule type" value="Genomic_DNA"/>
</dbReference>